<comment type="caution">
    <text evidence="1">The sequence shown here is derived from an EMBL/GenBank/DDBJ whole genome shotgun (WGS) entry which is preliminary data.</text>
</comment>
<dbReference type="AlphaFoldDB" id="A0AAW3ER03"/>
<sequence>MGEGRDSVSRGLYRGLTRLASAGPFRDRPCLDGRTQVRPLSFPGDPYGVQTIAVRNGKAAFTVAWLPAARTLASTALFEPRTTTP</sequence>
<name>A0AAW3ER03_BURGA</name>
<organism evidence="1 2">
    <name type="scientific">Burkholderia gladioli</name>
    <name type="common">Pseudomonas marginata</name>
    <name type="synonym">Phytomonas marginata</name>
    <dbReference type="NCBI Taxonomy" id="28095"/>
    <lineage>
        <taxon>Bacteria</taxon>
        <taxon>Pseudomonadati</taxon>
        <taxon>Pseudomonadota</taxon>
        <taxon>Betaproteobacteria</taxon>
        <taxon>Burkholderiales</taxon>
        <taxon>Burkholderiaceae</taxon>
        <taxon>Burkholderia</taxon>
    </lineage>
</organism>
<accession>A0AAW3ER03</accession>
<dbReference type="EMBL" id="JPGG01000018">
    <property type="protein sequence ID" value="KGC09489.1"/>
    <property type="molecule type" value="Genomic_DNA"/>
</dbReference>
<evidence type="ECO:0000313" key="1">
    <source>
        <dbReference type="EMBL" id="KGC09489.1"/>
    </source>
</evidence>
<protein>
    <submittedName>
        <fullName evidence="1">Uncharacterized protein</fullName>
    </submittedName>
</protein>
<gene>
    <name evidence="1" type="ORF">DM48_6208</name>
</gene>
<evidence type="ECO:0000313" key="2">
    <source>
        <dbReference type="Proteomes" id="UP000029590"/>
    </source>
</evidence>
<dbReference type="Proteomes" id="UP000029590">
    <property type="component" value="Unassembled WGS sequence"/>
</dbReference>
<reference evidence="1 2" key="1">
    <citation type="submission" date="2014-04" db="EMBL/GenBank/DDBJ databases">
        <authorList>
            <person name="Bishop-Lilly K.A."/>
            <person name="Broomall S.M."/>
            <person name="Chain P.S."/>
            <person name="Chertkov O."/>
            <person name="Coyne S.R."/>
            <person name="Daligault H.E."/>
            <person name="Davenport K.W."/>
            <person name="Erkkila T."/>
            <person name="Frey K.G."/>
            <person name="Gibbons H.S."/>
            <person name="Gu W."/>
            <person name="Jaissle J."/>
            <person name="Johnson S.L."/>
            <person name="Koroleva G.I."/>
            <person name="Ladner J.T."/>
            <person name="Lo C.-C."/>
            <person name="Minogue T.D."/>
            <person name="Munk C."/>
            <person name="Palacios G.F."/>
            <person name="Redden C.L."/>
            <person name="Rosenzweig C.N."/>
            <person name="Scholz M.B."/>
            <person name="Teshima H."/>
            <person name="Xu Y."/>
        </authorList>
    </citation>
    <scope>NUCLEOTIDE SEQUENCE [LARGE SCALE GENOMIC DNA]</scope>
    <source>
        <strain evidence="2">gladioli</strain>
    </source>
</reference>
<proteinExistence type="predicted"/>